<dbReference type="KEGG" id="hcq:109513611"/>
<dbReference type="RefSeq" id="XP_019721730.1">
    <property type="nucleotide sequence ID" value="XM_019866171.1"/>
</dbReference>
<dbReference type="GO" id="GO:0006954">
    <property type="term" value="P:inflammatory response"/>
    <property type="evidence" value="ECO:0007669"/>
    <property type="project" value="UniProtKB-UniRule"/>
</dbReference>
<protein>
    <submittedName>
        <fullName evidence="18">Toll-like receptor 6</fullName>
    </submittedName>
</protein>
<evidence type="ECO:0000256" key="15">
    <source>
        <dbReference type="SAM" id="Phobius"/>
    </source>
</evidence>
<evidence type="ECO:0000256" key="9">
    <source>
        <dbReference type="ARBA" id="ARBA00022989"/>
    </source>
</evidence>
<dbReference type="GO" id="GO:0005886">
    <property type="term" value="C:plasma membrane"/>
    <property type="evidence" value="ECO:0007669"/>
    <property type="project" value="TreeGrafter"/>
</dbReference>
<evidence type="ECO:0000256" key="14">
    <source>
        <dbReference type="PIRNR" id="PIRNR037595"/>
    </source>
</evidence>
<dbReference type="Pfam" id="PF01582">
    <property type="entry name" value="TIR"/>
    <property type="match status" value="1"/>
</dbReference>
<dbReference type="GO" id="GO:0045087">
    <property type="term" value="P:innate immune response"/>
    <property type="evidence" value="ECO:0007669"/>
    <property type="project" value="UniProtKB-UniRule"/>
</dbReference>
<dbReference type="InterPro" id="IPR032675">
    <property type="entry name" value="LRR_dom_sf"/>
</dbReference>
<evidence type="ECO:0000256" key="13">
    <source>
        <dbReference type="ARBA" id="ARBA00023198"/>
    </source>
</evidence>
<dbReference type="RefSeq" id="XP_019721729.1">
    <property type="nucleotide sequence ID" value="XM_019866170.1"/>
</dbReference>
<feature type="chain" id="PRO_5018603818" evidence="16">
    <location>
        <begin position="24"/>
        <end position="821"/>
    </location>
</feature>
<dbReference type="InterPro" id="IPR017241">
    <property type="entry name" value="Toll-like_receptor"/>
</dbReference>
<dbReference type="InterPro" id="IPR000157">
    <property type="entry name" value="TIR_dom"/>
</dbReference>
<dbReference type="Gene3D" id="3.40.50.10140">
    <property type="entry name" value="Toll/interleukin-1 receptor homology (TIR) domain"/>
    <property type="match status" value="1"/>
</dbReference>
<keyword evidence="12" id="KW-0325">Glycoprotein</keyword>
<comment type="similarity">
    <text evidence="2 14">Belongs to the Toll-like receptor family.</text>
</comment>
<evidence type="ECO:0000256" key="10">
    <source>
        <dbReference type="ARBA" id="ARBA00023136"/>
    </source>
</evidence>
<dbReference type="GeneTree" id="ENSGT00940000162201"/>
<keyword evidence="3 14" id="KW-0399">Innate immunity</keyword>
<dbReference type="SMART" id="SM00364">
    <property type="entry name" value="LRR_BAC"/>
    <property type="match status" value="7"/>
</dbReference>
<evidence type="ECO:0000256" key="12">
    <source>
        <dbReference type="ARBA" id="ARBA00023180"/>
    </source>
</evidence>
<dbReference type="SMART" id="SM00255">
    <property type="entry name" value="TIR"/>
    <property type="match status" value="1"/>
</dbReference>
<dbReference type="FunFam" id="3.40.50.10140:FF:000001">
    <property type="entry name" value="Toll-like receptor 2"/>
    <property type="match status" value="1"/>
</dbReference>
<dbReference type="PROSITE" id="PS50104">
    <property type="entry name" value="TIR"/>
    <property type="match status" value="1"/>
</dbReference>
<reference evidence="18" key="1">
    <citation type="submission" date="2025-08" db="UniProtKB">
        <authorList>
            <consortium name="Ensembl"/>
        </authorList>
    </citation>
    <scope>IDENTIFICATION</scope>
</reference>
<dbReference type="PIRSF" id="PIRSF037595">
    <property type="entry name" value="Toll-like_receptor"/>
    <property type="match status" value="1"/>
</dbReference>
<dbReference type="Gene3D" id="3.80.10.10">
    <property type="entry name" value="Ribonuclease Inhibitor"/>
    <property type="match status" value="1"/>
</dbReference>
<dbReference type="SUPFAM" id="SSF52200">
    <property type="entry name" value="Toll/Interleukin receptor TIR domain"/>
    <property type="match status" value="1"/>
</dbReference>
<keyword evidence="19" id="KW-1185">Reference proteome</keyword>
<evidence type="ECO:0000256" key="4">
    <source>
        <dbReference type="ARBA" id="ARBA00022614"/>
    </source>
</evidence>
<dbReference type="Proteomes" id="UP000264820">
    <property type="component" value="Unplaced"/>
</dbReference>
<dbReference type="PANTHER" id="PTHR24365:SF539">
    <property type="entry name" value="TOLL-LIKE RECEPTOR 1"/>
    <property type="match status" value="1"/>
</dbReference>
<dbReference type="Ensembl" id="ENSHCOT00000002415.1">
    <property type="protein sequence ID" value="ENSHCOP00000021914.1"/>
    <property type="gene ID" value="ENSHCOG00000009132.1"/>
</dbReference>
<evidence type="ECO:0000256" key="3">
    <source>
        <dbReference type="ARBA" id="ARBA00022588"/>
    </source>
</evidence>
<dbReference type="PROSITE" id="PS51450">
    <property type="entry name" value="LRR"/>
    <property type="match status" value="1"/>
</dbReference>
<keyword evidence="10 15" id="KW-0472">Membrane</keyword>
<reference evidence="18" key="2">
    <citation type="submission" date="2025-09" db="UniProtKB">
        <authorList>
            <consortium name="Ensembl"/>
        </authorList>
    </citation>
    <scope>IDENTIFICATION</scope>
</reference>
<dbReference type="InterPro" id="IPR000483">
    <property type="entry name" value="Cys-rich_flank_reg_C"/>
</dbReference>
<dbReference type="SMART" id="SM00082">
    <property type="entry name" value="LRRCT"/>
    <property type="match status" value="1"/>
</dbReference>
<keyword evidence="4" id="KW-0433">Leucine-rich repeat</keyword>
<sequence length="821" mass="93386">MSSQGTGTVVLVLLSLLTPGCMADEYPFKMCVTSIRRIVDLSNQNRTSFPEFLPNTTEYLDISHNPIKSITAEAFPRLPLLCFLKATFCGLREISPSVFQHLPALQFLNLSSNEFRSVPAVSLPRLTFLDLSENLFEGYRLPESFQNLTNLQVLSLGSKAAQSVLLDDFKPLANISLHHLVLGAGVPWRAYEPGALGMLSPQKLSLYVDFCGRFDVFNDLLVDLNATRLSALRFLTVFSDDCDVTVDPFLNVRSMPYLRKLTVENTWINSSFLQIFLTTICLAPLQEFFFVNITYSEDKPDGVQFHFHPADRNISMRAVTFDKVIHYQYRYPIFNMSFGDALNLKYLKFSGSGMNILPCKILTTMQTLETLDVSDNLLSDLGFWWPSCSYTSAFPSLKRLLMSKNRFASLSFISKQVHAMRRLESLDLSFNSIYLDERCNWPAHLIEINLGNNNLGNDVFKHLSPNFERIYLSKTGITAITQEDLSGFPKLTHLQLSFNSIKTLPEQLSAPNLIRLFVDQNAITTLSQEVLVGLPQLQILKVGNNPFICSCDLHWFLIGLNTSLLLDWPLDYMCSAPVKFAGLPLSEYKISAIACETWLQTAVAFAVLLSVATAAGLIFYKLDGVWYTKMLWVWIRVKRRGKKRSHLLKNMSFSYHAFISYSHKDADFVNGELAPSLEGAGFSLCVHERDFVPGEWIIDNIINCVESSYKTLFVLSKDFVRSEWCNYELFFAQHREINIQQDSLVFLLLEPIPADCLPKKYLRLRTLLRQQTYLEWPKDEWKRQVFWASLKSMLHMADKSIVLRDAAADLADTAALLTNQS</sequence>
<dbReference type="GeneID" id="109513611"/>
<evidence type="ECO:0000313" key="19">
    <source>
        <dbReference type="Proteomes" id="UP000264820"/>
    </source>
</evidence>
<dbReference type="OMA" id="SESGFWW"/>
<keyword evidence="7" id="KW-0677">Repeat</keyword>
<organism evidence="18 19">
    <name type="scientific">Hippocampus comes</name>
    <name type="common">Tiger tail seahorse</name>
    <dbReference type="NCBI Taxonomy" id="109280"/>
    <lineage>
        <taxon>Eukaryota</taxon>
        <taxon>Metazoa</taxon>
        <taxon>Chordata</taxon>
        <taxon>Craniata</taxon>
        <taxon>Vertebrata</taxon>
        <taxon>Euteleostomi</taxon>
        <taxon>Actinopterygii</taxon>
        <taxon>Neopterygii</taxon>
        <taxon>Teleostei</taxon>
        <taxon>Neoteleostei</taxon>
        <taxon>Acanthomorphata</taxon>
        <taxon>Syngnathiaria</taxon>
        <taxon>Syngnathiformes</taxon>
        <taxon>Syngnathoidei</taxon>
        <taxon>Syngnathidae</taxon>
        <taxon>Hippocampus</taxon>
    </lineage>
</organism>
<evidence type="ECO:0000256" key="11">
    <source>
        <dbReference type="ARBA" id="ARBA00023170"/>
    </source>
</evidence>
<dbReference type="STRING" id="109280.ENSHCOP00000021914"/>
<dbReference type="PANTHER" id="PTHR24365">
    <property type="entry name" value="TOLL-LIKE RECEPTOR"/>
    <property type="match status" value="1"/>
</dbReference>
<evidence type="ECO:0000313" key="18">
    <source>
        <dbReference type="Ensembl" id="ENSHCOP00000021914.1"/>
    </source>
</evidence>
<dbReference type="InterPro" id="IPR001611">
    <property type="entry name" value="Leu-rich_rpt"/>
</dbReference>
<evidence type="ECO:0000256" key="5">
    <source>
        <dbReference type="ARBA" id="ARBA00022692"/>
    </source>
</evidence>
<evidence type="ECO:0000256" key="8">
    <source>
        <dbReference type="ARBA" id="ARBA00022859"/>
    </source>
</evidence>
<feature type="transmembrane region" description="Helical" evidence="15">
    <location>
        <begin position="598"/>
        <end position="620"/>
    </location>
</feature>
<dbReference type="Pfam" id="PF13855">
    <property type="entry name" value="LRR_8"/>
    <property type="match status" value="1"/>
</dbReference>
<dbReference type="SMART" id="SM00369">
    <property type="entry name" value="LRR_TYP"/>
    <property type="match status" value="8"/>
</dbReference>
<evidence type="ECO:0000256" key="2">
    <source>
        <dbReference type="ARBA" id="ARBA00009634"/>
    </source>
</evidence>
<feature type="domain" description="TIR" evidence="17">
    <location>
        <begin position="653"/>
        <end position="794"/>
    </location>
</feature>
<dbReference type="InterPro" id="IPR035897">
    <property type="entry name" value="Toll_tir_struct_dom_sf"/>
</dbReference>
<evidence type="ECO:0000256" key="1">
    <source>
        <dbReference type="ARBA" id="ARBA00004479"/>
    </source>
</evidence>
<dbReference type="GO" id="GO:0004888">
    <property type="term" value="F:transmembrane signaling receptor activity"/>
    <property type="evidence" value="ECO:0007669"/>
    <property type="project" value="InterPro"/>
</dbReference>
<keyword evidence="8 14" id="KW-0391">Immunity</keyword>
<keyword evidence="11 14" id="KW-0675">Receptor</keyword>
<comment type="subcellular location">
    <subcellularLocation>
        <location evidence="1">Membrane</location>
        <topology evidence="1">Single-pass type I membrane protein</topology>
    </subcellularLocation>
</comment>
<keyword evidence="9 15" id="KW-1133">Transmembrane helix</keyword>
<dbReference type="SUPFAM" id="SSF52058">
    <property type="entry name" value="L domain-like"/>
    <property type="match status" value="2"/>
</dbReference>
<dbReference type="OrthoDB" id="1081807at2759"/>
<dbReference type="InterPro" id="IPR003591">
    <property type="entry name" value="Leu-rich_rpt_typical-subtyp"/>
</dbReference>
<keyword evidence="5 15" id="KW-0812">Transmembrane</keyword>
<evidence type="ECO:0000256" key="7">
    <source>
        <dbReference type="ARBA" id="ARBA00022737"/>
    </source>
</evidence>
<proteinExistence type="inferred from homology"/>
<evidence type="ECO:0000259" key="17">
    <source>
        <dbReference type="PROSITE" id="PS50104"/>
    </source>
</evidence>
<accession>A0A3Q2YV45</accession>
<feature type="signal peptide" evidence="16">
    <location>
        <begin position="1"/>
        <end position="23"/>
    </location>
</feature>
<dbReference type="AlphaFoldDB" id="A0A3Q2YV45"/>
<keyword evidence="13 14" id="KW-0395">Inflammatory response</keyword>
<keyword evidence="6 16" id="KW-0732">Signal</keyword>
<name>A0A3Q2YV45_HIPCM</name>
<evidence type="ECO:0000256" key="16">
    <source>
        <dbReference type="SAM" id="SignalP"/>
    </source>
</evidence>
<evidence type="ECO:0000256" key="6">
    <source>
        <dbReference type="ARBA" id="ARBA00022729"/>
    </source>
</evidence>
<dbReference type="GO" id="GO:0002224">
    <property type="term" value="P:toll-like receptor signaling pathway"/>
    <property type="evidence" value="ECO:0007669"/>
    <property type="project" value="InterPro"/>
</dbReference>